<evidence type="ECO:0000256" key="1">
    <source>
        <dbReference type="SAM" id="MobiDB-lite"/>
    </source>
</evidence>
<dbReference type="EMBL" id="JAULSV010000004">
    <property type="protein sequence ID" value="KAK0645748.1"/>
    <property type="molecule type" value="Genomic_DNA"/>
</dbReference>
<organism evidence="2 3">
    <name type="scientific">Cercophora newfieldiana</name>
    <dbReference type="NCBI Taxonomy" id="92897"/>
    <lineage>
        <taxon>Eukaryota</taxon>
        <taxon>Fungi</taxon>
        <taxon>Dikarya</taxon>
        <taxon>Ascomycota</taxon>
        <taxon>Pezizomycotina</taxon>
        <taxon>Sordariomycetes</taxon>
        <taxon>Sordariomycetidae</taxon>
        <taxon>Sordariales</taxon>
        <taxon>Lasiosphaeriaceae</taxon>
        <taxon>Cercophora</taxon>
    </lineage>
</organism>
<comment type="caution">
    <text evidence="2">The sequence shown here is derived from an EMBL/GenBank/DDBJ whole genome shotgun (WGS) entry which is preliminary data.</text>
</comment>
<keyword evidence="3" id="KW-1185">Reference proteome</keyword>
<dbReference type="Proteomes" id="UP001174936">
    <property type="component" value="Unassembled WGS sequence"/>
</dbReference>
<evidence type="ECO:0000313" key="3">
    <source>
        <dbReference type="Proteomes" id="UP001174936"/>
    </source>
</evidence>
<feature type="region of interest" description="Disordered" evidence="1">
    <location>
        <begin position="80"/>
        <end position="152"/>
    </location>
</feature>
<protein>
    <submittedName>
        <fullName evidence="2">Uncharacterized protein</fullName>
    </submittedName>
</protein>
<sequence length="252" mass="27323">MELFFFTCCPTHKKLLQSQRGVVLECRDEKSEGARAPSPKAAARLLQPVRKGGSLTIGTVRIVPMMTRITVRKSQFAVQVPTPSSKGKLHRRPVPPSPDAARFRSLPLIAPPSSPLREKRGAASGCSEVPPPTGLRTSRPSSRRHPGAEAPLPLSHTLRCSLPPLLSVLCTLPSPLPTAQLLRPPSGPLPQCPPPFALFPSPLCFATPTGTVRESKMRRTSLSRSPAAMRRKKSRCDASSVLSGACWRKIRK</sequence>
<evidence type="ECO:0000313" key="2">
    <source>
        <dbReference type="EMBL" id="KAK0645748.1"/>
    </source>
</evidence>
<dbReference type="AlphaFoldDB" id="A0AA39Y483"/>
<gene>
    <name evidence="2" type="ORF">B0T16DRAFT_146082</name>
</gene>
<reference evidence="2" key="1">
    <citation type="submission" date="2023-06" db="EMBL/GenBank/DDBJ databases">
        <title>Genome-scale phylogeny and comparative genomics of the fungal order Sordariales.</title>
        <authorList>
            <consortium name="Lawrence Berkeley National Laboratory"/>
            <person name="Hensen N."/>
            <person name="Bonometti L."/>
            <person name="Westerberg I."/>
            <person name="Brannstrom I.O."/>
            <person name="Guillou S."/>
            <person name="Cros-Aarteil S."/>
            <person name="Calhoun S."/>
            <person name="Haridas S."/>
            <person name="Kuo A."/>
            <person name="Mondo S."/>
            <person name="Pangilinan J."/>
            <person name="Riley R."/>
            <person name="Labutti K."/>
            <person name="Andreopoulos B."/>
            <person name="Lipzen A."/>
            <person name="Chen C."/>
            <person name="Yanf M."/>
            <person name="Daum C."/>
            <person name="Ng V."/>
            <person name="Clum A."/>
            <person name="Steindorff A."/>
            <person name="Ohm R."/>
            <person name="Martin F."/>
            <person name="Silar P."/>
            <person name="Natvig D."/>
            <person name="Lalanne C."/>
            <person name="Gautier V."/>
            <person name="Ament-Velasquez S.L."/>
            <person name="Kruys A."/>
            <person name="Hutchinson M.I."/>
            <person name="Powell A.J."/>
            <person name="Barry K."/>
            <person name="Miller A.N."/>
            <person name="Grigoriev I.V."/>
            <person name="Debuchy R."/>
            <person name="Gladieux P."/>
            <person name="Thoren M.H."/>
            <person name="Johannesson H."/>
        </authorList>
    </citation>
    <scope>NUCLEOTIDE SEQUENCE</scope>
    <source>
        <strain evidence="2">SMH2532-1</strain>
    </source>
</reference>
<accession>A0AA39Y483</accession>
<proteinExistence type="predicted"/>
<name>A0AA39Y483_9PEZI</name>